<dbReference type="Proteomes" id="UP000247978">
    <property type="component" value="Unassembled WGS sequence"/>
</dbReference>
<comment type="caution">
    <text evidence="2">The sequence shown here is derived from an EMBL/GenBank/DDBJ whole genome shotgun (WGS) entry which is preliminary data.</text>
</comment>
<feature type="transmembrane region" description="Helical" evidence="1">
    <location>
        <begin position="259"/>
        <end position="280"/>
    </location>
</feature>
<sequence length="351" mass="38094">MEHSIQSMRSVQLGLPVANLEIAGVITTLRLMQSKMKEKLQKLIDFNGNSTLIFSNIEQLLSSVETGLREVSSGRAWNSSTFNSSKLDMDWAKDITTKKFYADLDKAISMGEKLGEADILKLFTTAKENPDVEVPPSVFSYVKENIPNILFGLSGTIFSESYKSLGKELIETGEVALKKFGKEGKIQFKDFPLLNKLVDKDFLNNINKLFDKGGNYFIRQGNNLLRVGTALGTSFTAIGLAVGMQDDLVNEDKTVGEAIAHNVIVSGVGVGASLGAGALLGTNPVGWGIVGVAAVGMLFSLSVDWAYQNNILGFQGLVDSVGEAIQHNIIENPIIIGGPFPLYYMDTIELE</sequence>
<evidence type="ECO:0000313" key="3">
    <source>
        <dbReference type="Proteomes" id="UP000247978"/>
    </source>
</evidence>
<proteinExistence type="predicted"/>
<protein>
    <recommendedName>
        <fullName evidence="4">WXG superfamily protein probably secreted by type VII secretion system</fullName>
    </recommendedName>
</protein>
<reference evidence="2 3" key="1">
    <citation type="submission" date="2018-05" db="EMBL/GenBank/DDBJ databases">
        <title>Genomic Encyclopedia of Type Strains, Phase IV (KMG-IV): sequencing the most valuable type-strain genomes for metagenomic binning, comparative biology and taxonomic classification.</title>
        <authorList>
            <person name="Goeker M."/>
        </authorList>
    </citation>
    <scope>NUCLEOTIDE SEQUENCE [LARGE SCALE GENOMIC DNA]</scope>
    <source>
        <strain evidence="2 3">DSM 28556</strain>
    </source>
</reference>
<keyword evidence="1" id="KW-0472">Membrane</keyword>
<dbReference type="EMBL" id="QJJQ01000008">
    <property type="protein sequence ID" value="PXW86349.1"/>
    <property type="molecule type" value="Genomic_DNA"/>
</dbReference>
<organism evidence="2 3">
    <name type="scientific">Pseudogracilibacillus auburnensis</name>
    <dbReference type="NCBI Taxonomy" id="1494959"/>
    <lineage>
        <taxon>Bacteria</taxon>
        <taxon>Bacillati</taxon>
        <taxon>Bacillota</taxon>
        <taxon>Bacilli</taxon>
        <taxon>Bacillales</taxon>
        <taxon>Bacillaceae</taxon>
        <taxon>Pseudogracilibacillus</taxon>
    </lineage>
</organism>
<dbReference type="OrthoDB" id="2806194at2"/>
<evidence type="ECO:0000256" key="1">
    <source>
        <dbReference type="SAM" id="Phobius"/>
    </source>
</evidence>
<dbReference type="AlphaFoldDB" id="A0A2V3WC84"/>
<accession>A0A2V3WC84</accession>
<gene>
    <name evidence="2" type="ORF">DFR56_108168</name>
</gene>
<evidence type="ECO:0000313" key="2">
    <source>
        <dbReference type="EMBL" id="PXW86349.1"/>
    </source>
</evidence>
<keyword evidence="1" id="KW-1133">Transmembrane helix</keyword>
<name>A0A2V3WC84_9BACI</name>
<dbReference type="RefSeq" id="WP_110395758.1">
    <property type="nucleotide sequence ID" value="NZ_JBHUHB010000001.1"/>
</dbReference>
<feature type="transmembrane region" description="Helical" evidence="1">
    <location>
        <begin position="286"/>
        <end position="307"/>
    </location>
</feature>
<keyword evidence="1" id="KW-0812">Transmembrane</keyword>
<evidence type="ECO:0008006" key="4">
    <source>
        <dbReference type="Google" id="ProtNLM"/>
    </source>
</evidence>
<keyword evidence="3" id="KW-1185">Reference proteome</keyword>